<dbReference type="InterPro" id="IPR001763">
    <property type="entry name" value="Rhodanese-like_dom"/>
</dbReference>
<dbReference type="CDD" id="cd07724">
    <property type="entry name" value="POD-like_MBL-fold"/>
    <property type="match status" value="1"/>
</dbReference>
<dbReference type="PANTHER" id="PTHR43084:SF1">
    <property type="entry name" value="PERSULFIDE DIOXYGENASE ETHE1, MITOCHONDRIAL"/>
    <property type="match status" value="1"/>
</dbReference>
<gene>
    <name evidence="3" type="ORF">U0R10_05430</name>
</gene>
<proteinExistence type="predicted"/>
<evidence type="ECO:0000256" key="1">
    <source>
        <dbReference type="ARBA" id="ARBA00022723"/>
    </source>
</evidence>
<dbReference type="Gene3D" id="3.60.15.10">
    <property type="entry name" value="Ribonuclease Z/Hydroxyacylglutathione hydrolase-like"/>
    <property type="match status" value="1"/>
</dbReference>
<dbReference type="EMBL" id="JBBKXZ010000001">
    <property type="protein sequence ID" value="MFD3394054.1"/>
    <property type="molecule type" value="Genomic_DNA"/>
</dbReference>
<accession>A0ABW6DE90</accession>
<reference evidence="3 4" key="1">
    <citation type="submission" date="2024-03" db="EMBL/GenBank/DDBJ databases">
        <title>Aquirufa genome sequencing.</title>
        <authorList>
            <person name="Pitt A."/>
            <person name="Hahn M.W."/>
        </authorList>
    </citation>
    <scope>NUCLEOTIDE SEQUENCE [LARGE SCALE GENOMIC DNA]</scope>
    <source>
        <strain evidence="3 4">OSTEICH-129V</strain>
    </source>
</reference>
<comment type="caution">
    <text evidence="3">The sequence shown here is derived from an EMBL/GenBank/DDBJ whole genome shotgun (WGS) entry which is preliminary data.</text>
</comment>
<evidence type="ECO:0000259" key="2">
    <source>
        <dbReference type="PROSITE" id="PS50206"/>
    </source>
</evidence>
<sequence>MKVEQIYTGCLAQGAYYIENNGEAAIIDPLREVQPYIEKAERNGAKIKYVFETHFHADFVSGHIDLSAKTGAPIVYGPNAACQFECITATDGQEFPLGNAKIRVIHTPGHTMESTCFLLIDENGKETSLFSGDTLFIGDVGRPDLAQKVKADLTQEILAGHLFDSLRNKIMPLADDIIVYPAHGAGSACGKNMSKETTDTLGNQKKTNYALNPALTKESFTKEVLTGLVAPPAYFPLNVLMNIQGYDSIDKVLERGQHALSPEGFEAAANETSALILDTRDPQTFAAGFVPNSINIGIDGSFAPWVGAMIPDIKQEILLVTDEGREEEVITRLARVGYDFTIGYLKGGFASWKASGKEFDQIESIEPAEAFKRIQAGEGEIIDVRKNSEYLSEHVIDAENAPLDFINDSMLKIDKNKTYFVHCAGGYRSMIFNSTLRARGYDNLIDINGGFKAIKESEKFQVSDFVCPSTLL</sequence>
<dbReference type="SMART" id="SM00450">
    <property type="entry name" value="RHOD"/>
    <property type="match status" value="2"/>
</dbReference>
<dbReference type="SUPFAM" id="SSF52821">
    <property type="entry name" value="Rhodanese/Cell cycle control phosphatase"/>
    <property type="match status" value="2"/>
</dbReference>
<name>A0ABW6DE90_9BACT</name>
<dbReference type="Pfam" id="PF00581">
    <property type="entry name" value="Rhodanese"/>
    <property type="match status" value="2"/>
</dbReference>
<dbReference type="Gene3D" id="3.40.250.10">
    <property type="entry name" value="Rhodanese-like domain"/>
    <property type="match status" value="2"/>
</dbReference>
<protein>
    <submittedName>
        <fullName evidence="3">MBL fold metallo-hydrolase</fullName>
        <ecNumber evidence="3">3.-.-.-</ecNumber>
    </submittedName>
</protein>
<dbReference type="PROSITE" id="PS50206">
    <property type="entry name" value="RHODANESE_3"/>
    <property type="match status" value="2"/>
</dbReference>
<keyword evidence="3" id="KW-0378">Hydrolase</keyword>
<dbReference type="PANTHER" id="PTHR43084">
    <property type="entry name" value="PERSULFIDE DIOXYGENASE ETHE1"/>
    <property type="match status" value="1"/>
</dbReference>
<evidence type="ECO:0000313" key="3">
    <source>
        <dbReference type="EMBL" id="MFD3394054.1"/>
    </source>
</evidence>
<feature type="domain" description="Rhodanese" evidence="2">
    <location>
        <begin position="270"/>
        <end position="361"/>
    </location>
</feature>
<evidence type="ECO:0000313" key="4">
    <source>
        <dbReference type="Proteomes" id="UP001598138"/>
    </source>
</evidence>
<dbReference type="EC" id="3.-.-.-" evidence="3"/>
<dbReference type="GO" id="GO:0016787">
    <property type="term" value="F:hydrolase activity"/>
    <property type="evidence" value="ECO:0007669"/>
    <property type="project" value="UniProtKB-KW"/>
</dbReference>
<dbReference type="SMART" id="SM00849">
    <property type="entry name" value="Lactamase_B"/>
    <property type="match status" value="1"/>
</dbReference>
<feature type="domain" description="Rhodanese" evidence="2">
    <location>
        <begin position="375"/>
        <end position="459"/>
    </location>
</feature>
<dbReference type="InterPro" id="IPR001279">
    <property type="entry name" value="Metallo-B-lactamas"/>
</dbReference>
<dbReference type="Pfam" id="PF00753">
    <property type="entry name" value="Lactamase_B"/>
    <property type="match status" value="1"/>
</dbReference>
<dbReference type="InterPro" id="IPR036866">
    <property type="entry name" value="RibonucZ/Hydroxyglut_hydro"/>
</dbReference>
<dbReference type="InterPro" id="IPR036873">
    <property type="entry name" value="Rhodanese-like_dom_sf"/>
</dbReference>
<keyword evidence="1" id="KW-0479">Metal-binding</keyword>
<dbReference type="InterPro" id="IPR051682">
    <property type="entry name" value="Mito_Persulfide_Diox"/>
</dbReference>
<organism evidence="3 4">
    <name type="scientific">Aquirufa avitistagni</name>
    <dbReference type="NCBI Taxonomy" id="3104728"/>
    <lineage>
        <taxon>Bacteria</taxon>
        <taxon>Pseudomonadati</taxon>
        <taxon>Bacteroidota</taxon>
        <taxon>Cytophagia</taxon>
        <taxon>Cytophagales</taxon>
        <taxon>Flectobacillaceae</taxon>
        <taxon>Aquirufa</taxon>
    </lineage>
</organism>
<keyword evidence="4" id="KW-1185">Reference proteome</keyword>
<dbReference type="RefSeq" id="WP_377982930.1">
    <property type="nucleotide sequence ID" value="NZ_JBBKXZ010000001.1"/>
</dbReference>
<dbReference type="SUPFAM" id="SSF56281">
    <property type="entry name" value="Metallo-hydrolase/oxidoreductase"/>
    <property type="match status" value="1"/>
</dbReference>
<dbReference type="Proteomes" id="UP001598138">
    <property type="component" value="Unassembled WGS sequence"/>
</dbReference>
<dbReference type="CDD" id="cd00158">
    <property type="entry name" value="RHOD"/>
    <property type="match status" value="2"/>
</dbReference>
<dbReference type="InterPro" id="IPR044528">
    <property type="entry name" value="POD-like_MBL-fold"/>
</dbReference>